<evidence type="ECO:0000313" key="2">
    <source>
        <dbReference type="EMBL" id="MFB9326442.1"/>
    </source>
</evidence>
<dbReference type="Gene3D" id="2.60.120.260">
    <property type="entry name" value="Galactose-binding domain-like"/>
    <property type="match status" value="2"/>
</dbReference>
<dbReference type="EMBL" id="JBHMDO010000018">
    <property type="protein sequence ID" value="MFB9326442.1"/>
    <property type="molecule type" value="Genomic_DNA"/>
</dbReference>
<feature type="chain" id="PRO_5047380384" evidence="1">
    <location>
        <begin position="25"/>
        <end position="975"/>
    </location>
</feature>
<dbReference type="Pfam" id="PF01547">
    <property type="entry name" value="SBP_bac_1"/>
    <property type="match status" value="1"/>
</dbReference>
<dbReference type="RefSeq" id="WP_377493752.1">
    <property type="nucleotide sequence ID" value="NZ_JBHMDO010000018.1"/>
</dbReference>
<gene>
    <name evidence="2" type="ORF">ACFFSY_11010</name>
</gene>
<keyword evidence="3" id="KW-1185">Reference proteome</keyword>
<dbReference type="Proteomes" id="UP001589747">
    <property type="component" value="Unassembled WGS sequence"/>
</dbReference>
<organism evidence="2 3">
    <name type="scientific">Paenibacillus aurantiacus</name>
    <dbReference type="NCBI Taxonomy" id="1936118"/>
    <lineage>
        <taxon>Bacteria</taxon>
        <taxon>Bacillati</taxon>
        <taxon>Bacillota</taxon>
        <taxon>Bacilli</taxon>
        <taxon>Bacillales</taxon>
        <taxon>Paenibacillaceae</taxon>
        <taxon>Paenibacillus</taxon>
    </lineage>
</organism>
<dbReference type="InterPro" id="IPR006059">
    <property type="entry name" value="SBP"/>
</dbReference>
<feature type="signal peptide" evidence="1">
    <location>
        <begin position="1"/>
        <end position="24"/>
    </location>
</feature>
<evidence type="ECO:0000256" key="1">
    <source>
        <dbReference type="SAM" id="SignalP"/>
    </source>
</evidence>
<protein>
    <submittedName>
        <fullName evidence="2">Extracellular solute-binding protein</fullName>
    </submittedName>
</protein>
<proteinExistence type="predicted"/>
<accession>A0ABV5KMI0</accession>
<dbReference type="Gene3D" id="3.40.190.10">
    <property type="entry name" value="Periplasmic binding protein-like II"/>
    <property type="match status" value="1"/>
</dbReference>
<dbReference type="SUPFAM" id="SSF53850">
    <property type="entry name" value="Periplasmic binding protein-like II"/>
    <property type="match status" value="1"/>
</dbReference>
<dbReference type="PANTHER" id="PTHR43649:SF27">
    <property type="entry name" value="EXTRACELLULAR SOLUTE-BINDING PROTEIN FAMILY 1"/>
    <property type="match status" value="1"/>
</dbReference>
<name>A0ABV5KMI0_9BACL</name>
<keyword evidence="1" id="KW-0732">Signal</keyword>
<sequence>MKKVTLRRSLLVALLAVSVLLPQPAPLTPASYASGQAASADLQSGANVKLGSTAKDGYDRYIAQYAEVPTPKQALIVMARAFSEAHGMNPRQVVGVEGADGGVLETGESGTVTWAVDVPEDGLYQMSVRYRAMTGKGSDMTREIWIDGKPPFAEAKNIVFQRVWKNDGETVRDEKGNDMYTPQAEALLWQEAVAQSSDGRYSEPFRFYLSKGKHNLSLVSVKEPMMIDYIKLDQPKKIPSYEEIKADYEREGREAASDVFVKVQGEAAGMKSSSSLVPMMDRRSPATEPYHVSKVRLNTIGSYEAGQWIEWEFDVPKDGLYNIGVKYEQNISRGVTSYRKVMIDGEVPFAEMKAVPFDFGTGWQLNELGPGNGDEPYLFHLSEGKHRLRMEVTLGDMATYLRTIESSVLALNTIYRKIVMITGTVPDEYRDYQLDVKLPEIIGKFREQADVIAAISAQLERTSGGGENTGTLNRLVYQLRDMADHPGTIARRLETFKSNTSSLGTWVYTMKEMPMWIDYIVVASPEKKMPRASASFMANAKHQIGTFFASFFNDYNAFGSGKQGAESIKVWITTGLDQAKMMKRMIEETFTPSTGISVELQVVTEPVLLQAMLAGRGPDVAFAVPDDKPLNYALRGGVEDLSRYPGFAELKTQYHDSSFVPYEFNGATYALPVEQYFPVLYYRKDILEELGLTVPQTWEDVYAMIPEMQKHNLLFGFPIQVLVKTGSNVQENASLPINQTYGTLLFQEDGELYQDGNKKSALDTEKSVQAFMQWSELYTTYKLPLTTDFVNRFRSGEMPIGIYDYNRANVVSVVAPELQGIWDFTLVPGTRTADGSIRRDVPTSGSGAVMLKSSAHKDAAWTFMRWWAEAKTQARYGWENEALFGPAGRIATANREAVDLLAWQVKDYRTIMEQWEWARGIPQVPGGYFTGRHLDNAFRSVVISNEDPREAIDKYTIYINDEIKKKREEFGFPAD</sequence>
<dbReference type="PANTHER" id="PTHR43649">
    <property type="entry name" value="ARABINOSE-BINDING PROTEIN-RELATED"/>
    <property type="match status" value="1"/>
</dbReference>
<comment type="caution">
    <text evidence="2">The sequence shown here is derived from an EMBL/GenBank/DDBJ whole genome shotgun (WGS) entry which is preliminary data.</text>
</comment>
<reference evidence="2 3" key="1">
    <citation type="submission" date="2024-09" db="EMBL/GenBank/DDBJ databases">
        <authorList>
            <person name="Sun Q."/>
            <person name="Mori K."/>
        </authorList>
    </citation>
    <scope>NUCLEOTIDE SEQUENCE [LARGE SCALE GENOMIC DNA]</scope>
    <source>
        <strain evidence="2 3">TISTR 2452</strain>
    </source>
</reference>
<evidence type="ECO:0000313" key="3">
    <source>
        <dbReference type="Proteomes" id="UP001589747"/>
    </source>
</evidence>
<dbReference type="InterPro" id="IPR050490">
    <property type="entry name" value="Bact_solute-bd_prot1"/>
</dbReference>